<reference evidence="1" key="1">
    <citation type="submission" date="2014-11" db="EMBL/GenBank/DDBJ databases">
        <authorList>
            <person name="Amaro Gonzalez C."/>
        </authorList>
    </citation>
    <scope>NUCLEOTIDE SEQUENCE</scope>
</reference>
<protein>
    <submittedName>
        <fullName evidence="1">Uncharacterized protein</fullName>
    </submittedName>
</protein>
<accession>A0A0E9PEN5</accession>
<dbReference type="EMBL" id="GBXM01106032">
    <property type="protein sequence ID" value="JAH02545.1"/>
    <property type="molecule type" value="Transcribed_RNA"/>
</dbReference>
<name>A0A0E9PEN5_ANGAN</name>
<dbReference type="AlphaFoldDB" id="A0A0E9PEN5"/>
<organism evidence="1">
    <name type="scientific">Anguilla anguilla</name>
    <name type="common">European freshwater eel</name>
    <name type="synonym">Muraena anguilla</name>
    <dbReference type="NCBI Taxonomy" id="7936"/>
    <lineage>
        <taxon>Eukaryota</taxon>
        <taxon>Metazoa</taxon>
        <taxon>Chordata</taxon>
        <taxon>Craniata</taxon>
        <taxon>Vertebrata</taxon>
        <taxon>Euteleostomi</taxon>
        <taxon>Actinopterygii</taxon>
        <taxon>Neopterygii</taxon>
        <taxon>Teleostei</taxon>
        <taxon>Anguilliformes</taxon>
        <taxon>Anguillidae</taxon>
        <taxon>Anguilla</taxon>
    </lineage>
</organism>
<sequence>MDTEKPNLTTMAGFSIESLI</sequence>
<proteinExistence type="predicted"/>
<evidence type="ECO:0000313" key="1">
    <source>
        <dbReference type="EMBL" id="JAH02545.1"/>
    </source>
</evidence>
<reference evidence="1" key="2">
    <citation type="journal article" date="2015" name="Fish Shellfish Immunol.">
        <title>Early steps in the European eel (Anguilla anguilla)-Vibrio vulnificus interaction in the gills: Role of the RtxA13 toxin.</title>
        <authorList>
            <person name="Callol A."/>
            <person name="Pajuelo D."/>
            <person name="Ebbesson L."/>
            <person name="Teles M."/>
            <person name="MacKenzie S."/>
            <person name="Amaro C."/>
        </authorList>
    </citation>
    <scope>NUCLEOTIDE SEQUENCE</scope>
</reference>